<gene>
    <name evidence="2" type="ORF">DVH02_11515</name>
</gene>
<comment type="caution">
    <text evidence="2">The sequence shown here is derived from an EMBL/GenBank/DDBJ whole genome shotgun (WGS) entry which is preliminary data.</text>
</comment>
<evidence type="ECO:0000313" key="2">
    <source>
        <dbReference type="EMBL" id="RDG37944.1"/>
    </source>
</evidence>
<accession>A0A370BCL8</accession>
<feature type="chain" id="PRO_5016812308" evidence="1">
    <location>
        <begin position="31"/>
        <end position="100"/>
    </location>
</feature>
<evidence type="ECO:0000313" key="3">
    <source>
        <dbReference type="Proteomes" id="UP000253741"/>
    </source>
</evidence>
<protein>
    <submittedName>
        <fullName evidence="2">Uncharacterized protein</fullName>
    </submittedName>
</protein>
<keyword evidence="1" id="KW-0732">Signal</keyword>
<dbReference type="RefSeq" id="WP_114623684.1">
    <property type="nucleotide sequence ID" value="NZ_QQNA01000080.1"/>
</dbReference>
<reference evidence="2 3" key="1">
    <citation type="submission" date="2018-07" db="EMBL/GenBank/DDBJ databases">
        <title>Streptomyces species from bats.</title>
        <authorList>
            <person name="Dunlap C."/>
        </authorList>
    </citation>
    <scope>NUCLEOTIDE SEQUENCE [LARGE SCALE GENOMIC DNA]</scope>
    <source>
        <strain evidence="2 3">AC230</strain>
    </source>
</reference>
<feature type="signal peptide" evidence="1">
    <location>
        <begin position="1"/>
        <end position="30"/>
    </location>
</feature>
<organism evidence="2 3">
    <name type="scientific">Streptomyces corynorhini</name>
    <dbReference type="NCBI Taxonomy" id="2282652"/>
    <lineage>
        <taxon>Bacteria</taxon>
        <taxon>Bacillati</taxon>
        <taxon>Actinomycetota</taxon>
        <taxon>Actinomycetes</taxon>
        <taxon>Kitasatosporales</taxon>
        <taxon>Streptomycetaceae</taxon>
        <taxon>Streptomyces</taxon>
    </lineage>
</organism>
<keyword evidence="3" id="KW-1185">Reference proteome</keyword>
<proteinExistence type="predicted"/>
<dbReference type="EMBL" id="QQNA01000080">
    <property type="protein sequence ID" value="RDG37944.1"/>
    <property type="molecule type" value="Genomic_DNA"/>
</dbReference>
<name>A0A370BCL8_9ACTN</name>
<sequence length="100" mass="10748">MTLPSTANLRAASTGLLLAPLTAAATTALADAVQHSRYLYHARALQVPETVAEQILDATITAAPDRTHDELYTDARSMMITHAMGPRPEMDWTKLTSGLS</sequence>
<dbReference type="Proteomes" id="UP000253741">
    <property type="component" value="Unassembled WGS sequence"/>
</dbReference>
<dbReference type="AlphaFoldDB" id="A0A370BCL8"/>
<evidence type="ECO:0000256" key="1">
    <source>
        <dbReference type="SAM" id="SignalP"/>
    </source>
</evidence>